<dbReference type="InterPro" id="IPR044862">
    <property type="entry name" value="Pro_4_hyd_alph_FE2OG_OXY"/>
</dbReference>
<evidence type="ECO:0000259" key="14">
    <source>
        <dbReference type="PROSITE" id="PS51471"/>
    </source>
</evidence>
<evidence type="ECO:0000256" key="2">
    <source>
        <dbReference type="ARBA" id="ARBA00002035"/>
    </source>
</evidence>
<keyword evidence="6" id="KW-0479">Metal-binding</keyword>
<feature type="domain" description="Fe2OG dioxygenase" evidence="14">
    <location>
        <begin position="391"/>
        <end position="499"/>
    </location>
</feature>
<feature type="chain" id="PRO_5028222603" description="procollagen-proline 4-dioxygenase" evidence="13">
    <location>
        <begin position="23"/>
        <end position="515"/>
    </location>
</feature>
<evidence type="ECO:0000256" key="9">
    <source>
        <dbReference type="ARBA" id="ARBA00022964"/>
    </source>
</evidence>
<dbReference type="Gene3D" id="6.10.140.1460">
    <property type="match status" value="1"/>
</dbReference>
<evidence type="ECO:0000256" key="8">
    <source>
        <dbReference type="ARBA" id="ARBA00022896"/>
    </source>
</evidence>
<comment type="function">
    <text evidence="2">Catalyzes the post-translational formation of 4-hydroxyproline in -Xaa-Pro-Gly- sequences in collagens and other proteins.</text>
</comment>
<dbReference type="GO" id="GO:0031418">
    <property type="term" value="F:L-ascorbic acid binding"/>
    <property type="evidence" value="ECO:0007669"/>
    <property type="project" value="UniProtKB-KW"/>
</dbReference>
<evidence type="ECO:0000256" key="7">
    <source>
        <dbReference type="ARBA" id="ARBA00022824"/>
    </source>
</evidence>
<dbReference type="GO" id="GO:0004656">
    <property type="term" value="F:procollagen-proline 4-dioxygenase activity"/>
    <property type="evidence" value="ECO:0007669"/>
    <property type="project" value="UniProtKB-EC"/>
</dbReference>
<gene>
    <name evidence="16" type="primary">LOC117140796</name>
</gene>
<dbReference type="PROSITE" id="PS51471">
    <property type="entry name" value="FE2OG_OXY"/>
    <property type="match status" value="1"/>
</dbReference>
<evidence type="ECO:0000256" key="5">
    <source>
        <dbReference type="ARBA" id="ARBA00012269"/>
    </source>
</evidence>
<dbReference type="FunFam" id="2.60.120.620:FF:000011">
    <property type="entry name" value="Prolyl alpha subunit"/>
    <property type="match status" value="1"/>
</dbReference>
<dbReference type="InterPro" id="IPR011990">
    <property type="entry name" value="TPR-like_helical_dom_sf"/>
</dbReference>
<keyword evidence="9" id="KW-0223">Dioxygenase</keyword>
<feature type="signal peptide" evidence="13">
    <location>
        <begin position="1"/>
        <end position="22"/>
    </location>
</feature>
<dbReference type="InterPro" id="IPR005123">
    <property type="entry name" value="Oxoglu/Fe-dep_dioxygenase_dom"/>
</dbReference>
<evidence type="ECO:0000256" key="12">
    <source>
        <dbReference type="ARBA" id="ARBA00023180"/>
    </source>
</evidence>
<dbReference type="Gene3D" id="2.60.120.620">
    <property type="entry name" value="q2cbj1_9rhob like domain"/>
    <property type="match status" value="1"/>
</dbReference>
<evidence type="ECO:0000256" key="10">
    <source>
        <dbReference type="ARBA" id="ARBA00023002"/>
    </source>
</evidence>
<dbReference type="GO" id="GO:0005788">
    <property type="term" value="C:endoplasmic reticulum lumen"/>
    <property type="evidence" value="ECO:0007669"/>
    <property type="project" value="UniProtKB-SubCell"/>
</dbReference>
<keyword evidence="11" id="KW-0408">Iron</keyword>
<proteinExistence type="inferred from homology"/>
<keyword evidence="12" id="KW-0325">Glycoprotein</keyword>
<dbReference type="GO" id="GO:0005506">
    <property type="term" value="F:iron ion binding"/>
    <property type="evidence" value="ECO:0007669"/>
    <property type="project" value="InterPro"/>
</dbReference>
<organism evidence="15 16">
    <name type="scientific">Drosophila mauritiana</name>
    <name type="common">Fruit fly</name>
    <dbReference type="NCBI Taxonomy" id="7226"/>
    <lineage>
        <taxon>Eukaryota</taxon>
        <taxon>Metazoa</taxon>
        <taxon>Ecdysozoa</taxon>
        <taxon>Arthropoda</taxon>
        <taxon>Hexapoda</taxon>
        <taxon>Insecta</taxon>
        <taxon>Pterygota</taxon>
        <taxon>Neoptera</taxon>
        <taxon>Endopterygota</taxon>
        <taxon>Diptera</taxon>
        <taxon>Brachycera</taxon>
        <taxon>Muscomorpha</taxon>
        <taxon>Ephydroidea</taxon>
        <taxon>Drosophilidae</taxon>
        <taxon>Drosophila</taxon>
        <taxon>Sophophora</taxon>
    </lineage>
</organism>
<keyword evidence="15" id="KW-1185">Reference proteome</keyword>
<reference evidence="16" key="1">
    <citation type="submission" date="2025-08" db="UniProtKB">
        <authorList>
            <consortium name="RefSeq"/>
        </authorList>
    </citation>
    <scope>IDENTIFICATION</scope>
    <source>
        <strain evidence="16">Mau12</strain>
        <tissue evidence="16">Whole Body</tissue>
    </source>
</reference>
<accession>A0A6P8JUI6</accession>
<comment type="subcellular location">
    <subcellularLocation>
        <location evidence="3">Endoplasmic reticulum lumen</location>
    </subcellularLocation>
</comment>
<keyword evidence="10" id="KW-0560">Oxidoreductase</keyword>
<dbReference type="InterPro" id="IPR006620">
    <property type="entry name" value="Pro_4_hyd_alph"/>
</dbReference>
<comment type="similarity">
    <text evidence="4">Belongs to the P4HA family.</text>
</comment>
<evidence type="ECO:0000256" key="11">
    <source>
        <dbReference type="ARBA" id="ARBA00023004"/>
    </source>
</evidence>
<dbReference type="InterPro" id="IPR013547">
    <property type="entry name" value="P4H_N"/>
</dbReference>
<dbReference type="PANTHER" id="PTHR10869">
    <property type="entry name" value="PROLYL 4-HYDROXYLASE ALPHA SUBUNIT"/>
    <property type="match status" value="1"/>
</dbReference>
<evidence type="ECO:0000256" key="6">
    <source>
        <dbReference type="ARBA" id="ARBA00022723"/>
    </source>
</evidence>
<dbReference type="GeneID" id="117140796"/>
<dbReference type="Pfam" id="PF13640">
    <property type="entry name" value="2OG-FeII_Oxy_3"/>
    <property type="match status" value="1"/>
</dbReference>
<protein>
    <recommendedName>
        <fullName evidence="5">procollagen-proline 4-dioxygenase</fullName>
        <ecNumber evidence="5">1.14.11.2</ecNumber>
    </recommendedName>
</protein>
<dbReference type="Proteomes" id="UP000515162">
    <property type="component" value="Chromosome 3L"/>
</dbReference>
<dbReference type="PANTHER" id="PTHR10869:SF216">
    <property type="entry name" value="PROCOLLAGEN-PROLINE 4-DIOXYGENASE"/>
    <property type="match status" value="1"/>
</dbReference>
<dbReference type="EC" id="1.14.11.2" evidence="5"/>
<sequence length="515" mass="59200">MLTVVRAAVLVILVQSINSTNSNDIFNRKYYSSSVLGLVKLLKMEQVFMENFSIYAKILQEKVDSLNIFLDALKRPNHITHNEREKFVSNPLNAFGLIRRLNQDWPKLQNYTQKPLGLVQLTAMQDIVSAAPESFDMNEKLKAMHRIETTYDLQPKDIAKGLLQRTEFNYKLSFRDCLSLAHHKFEIGEFKRSLLWFQEALKLNADGSFDNMNRLQEMELKGFATAVAKRSIYLSNQALTNETIDNMVNTQLQDAKQMDLEQLISSKLKQWINADSTTPPTDHNLGCRGLFPKKSNLVCRYNSSTNAFLQLAPLKMEEVSRDPYIVMFHEVVSDKEIEEMKGEITEMENGWTSLEDPKEIVSHVYWIRKESSFSKRINQRISDMTGFKLEEFPAIQLANFGVGGYFKPHYDYYTDRLKELDVNNTLGDRIGSIIFYAGEVSQGGQTVFPDLKVVVEPKKGNALFWFNAFDDSSPDPRTLHSVCPVIVGSRWTITKWLHYAPQLFVKPCSPRVLKE</sequence>
<evidence type="ECO:0000256" key="3">
    <source>
        <dbReference type="ARBA" id="ARBA00004319"/>
    </source>
</evidence>
<evidence type="ECO:0000256" key="1">
    <source>
        <dbReference type="ARBA" id="ARBA00001961"/>
    </source>
</evidence>
<evidence type="ECO:0000313" key="16">
    <source>
        <dbReference type="RefSeq" id="XP_033159783.1"/>
    </source>
</evidence>
<dbReference type="SMART" id="SM00702">
    <property type="entry name" value="P4Hc"/>
    <property type="match status" value="1"/>
</dbReference>
<dbReference type="InterPro" id="IPR045054">
    <property type="entry name" value="P4HA-like"/>
</dbReference>
<evidence type="ECO:0000256" key="13">
    <source>
        <dbReference type="SAM" id="SignalP"/>
    </source>
</evidence>
<evidence type="ECO:0000313" key="15">
    <source>
        <dbReference type="Proteomes" id="UP000515162"/>
    </source>
</evidence>
<comment type="cofactor">
    <cofactor evidence="1">
        <name>L-ascorbate</name>
        <dbReference type="ChEBI" id="CHEBI:38290"/>
    </cofactor>
</comment>
<keyword evidence="8" id="KW-0847">Vitamin C</keyword>
<keyword evidence="7" id="KW-0256">Endoplasmic reticulum</keyword>
<dbReference type="AlphaFoldDB" id="A0A6P8JUI6"/>
<name>A0A6P8JUI6_DROMA</name>
<dbReference type="Pfam" id="PF08336">
    <property type="entry name" value="P4Ha_N"/>
    <property type="match status" value="1"/>
</dbReference>
<dbReference type="RefSeq" id="XP_033159783.1">
    <property type="nucleotide sequence ID" value="XM_033303892.1"/>
</dbReference>
<dbReference type="Gene3D" id="1.25.40.10">
    <property type="entry name" value="Tetratricopeptide repeat domain"/>
    <property type="match status" value="1"/>
</dbReference>
<keyword evidence="13" id="KW-0732">Signal</keyword>
<evidence type="ECO:0000256" key="4">
    <source>
        <dbReference type="ARBA" id="ARBA00006511"/>
    </source>
</evidence>